<dbReference type="Gene3D" id="2.60.120.260">
    <property type="entry name" value="Galactose-binding domain-like"/>
    <property type="match status" value="1"/>
</dbReference>
<dbReference type="GO" id="GO:0016985">
    <property type="term" value="F:mannan endo-1,4-beta-mannosidase activity"/>
    <property type="evidence" value="ECO:0007669"/>
    <property type="project" value="InterPro"/>
</dbReference>
<evidence type="ECO:0000256" key="3">
    <source>
        <dbReference type="ARBA" id="ARBA00023295"/>
    </source>
</evidence>
<dbReference type="GO" id="GO:0030246">
    <property type="term" value="F:carbohydrate binding"/>
    <property type="evidence" value="ECO:0007669"/>
    <property type="project" value="InterPro"/>
</dbReference>
<dbReference type="STRING" id="411473.RUMCAL_00830"/>
<feature type="active site" description="Nucleophile" evidence="4">
    <location>
        <position position="548"/>
    </location>
</feature>
<dbReference type="InterPro" id="IPR016134">
    <property type="entry name" value="Dockerin_dom"/>
</dbReference>
<dbReference type="PROSITE" id="PS51764">
    <property type="entry name" value="GH26"/>
    <property type="match status" value="1"/>
</dbReference>
<dbReference type="CDD" id="cd14256">
    <property type="entry name" value="Dockerin_I"/>
    <property type="match status" value="1"/>
</dbReference>
<dbReference type="eggNOG" id="COG4124">
    <property type="taxonomic scope" value="Bacteria"/>
</dbReference>
<feature type="transmembrane region" description="Helical" evidence="5">
    <location>
        <begin position="93"/>
        <end position="116"/>
    </location>
</feature>
<dbReference type="Pfam" id="PF02156">
    <property type="entry name" value="Glyco_hydro_26"/>
    <property type="match status" value="1"/>
</dbReference>
<dbReference type="PROSITE" id="PS00448">
    <property type="entry name" value="CLOS_CELLULOSOME_RPT"/>
    <property type="match status" value="1"/>
</dbReference>
<evidence type="ECO:0000313" key="8">
    <source>
        <dbReference type="EMBL" id="ERJ96791.1"/>
    </source>
</evidence>
<evidence type="ECO:0000256" key="2">
    <source>
        <dbReference type="ARBA" id="ARBA00022801"/>
    </source>
</evidence>
<dbReference type="GO" id="GO:0000272">
    <property type="term" value="P:polysaccharide catabolic process"/>
    <property type="evidence" value="ECO:0007669"/>
    <property type="project" value="InterPro"/>
</dbReference>
<evidence type="ECO:0000256" key="4">
    <source>
        <dbReference type="PROSITE-ProRule" id="PRU01100"/>
    </source>
</evidence>
<evidence type="ECO:0000256" key="1">
    <source>
        <dbReference type="ARBA" id="ARBA00007754"/>
    </source>
</evidence>
<dbReference type="InterPro" id="IPR036439">
    <property type="entry name" value="Dockerin_dom_sf"/>
</dbReference>
<sequence>MIKETLHKARLAALHAICVQIFRQLPYIKSACGISGNLPKNLTTHLTHKLYSVFPKLSVASSANLWYNNNIYSFGRNYKKGGSTLKTRKRYSVAAVCVAAACTISMGASSAMPVLAAAKSSDTVQKYEFENGSTSGGKIYNEGWKGNTEEDGSGEDFDLTNASGGFSYLDQKGTTVSLKVTVEEAGLYEMKISYCEPYDKNKKVQYLNVNGVNQGEVSFSHNLKFEETSGGVVMLNAGENTIELSAYWGYTFFDYLTIQPADESLTNLSPTRTLSNPNASDSTKRLYQYLCDQYGKHIISGQQEYCGSHNYNLYADPTNFIKDNEQEFEYLEKTTGKMCAIRGIDFLNYRSNATWDDNAAERTIQWVNEYKGIAALVWHWSVPSEEGSTDCNFYVESASANYTTFSISRALEEGTWENKVLMADIAEIAKQLKKLKDADVPVLWRPLHEAEGAWFWWGAEGPEPCKKLYRLLYDQLTNVYGLDNLIWVWNSYTYSTSPDWYPGDDVVDIVGYDKYNAVDGKPNLSSISSTFYSLVQSTDGQKMVAMAENDTIPSLENLLKDKASWLYFCPWYMNYLTSEQNNPAENLKEIYNSEYCITLDELPDLKKYPLDGSDADSDAVLAGDVNLDNAVNLADIILLQKYLLGKTTLTEQQAKAADYAKDALINGTDLTALRQALQKG</sequence>
<gene>
    <name evidence="8" type="ORF">RUMCAL_00830</name>
</gene>
<dbReference type="PANTHER" id="PTHR40079">
    <property type="entry name" value="MANNAN ENDO-1,4-BETA-MANNOSIDASE E-RELATED"/>
    <property type="match status" value="1"/>
</dbReference>
<dbReference type="InterPro" id="IPR017853">
    <property type="entry name" value="GH"/>
</dbReference>
<dbReference type="SUPFAM" id="SSF63446">
    <property type="entry name" value="Type I dockerin domain"/>
    <property type="match status" value="1"/>
</dbReference>
<name>U2KE37_9FIRM</name>
<dbReference type="EMBL" id="AWVF01000094">
    <property type="protein sequence ID" value="ERJ96791.1"/>
    <property type="molecule type" value="Genomic_DNA"/>
</dbReference>
<keyword evidence="3 4" id="KW-0326">Glycosidase</keyword>
<dbReference type="Proteomes" id="UP000016662">
    <property type="component" value="Unassembled WGS sequence"/>
</dbReference>
<dbReference type="InterPro" id="IPR000805">
    <property type="entry name" value="Glyco_hydro_26"/>
</dbReference>
<reference evidence="8 9" key="1">
    <citation type="submission" date="2013-07" db="EMBL/GenBank/DDBJ databases">
        <authorList>
            <person name="Weinstock G."/>
            <person name="Sodergren E."/>
            <person name="Wylie T."/>
            <person name="Fulton L."/>
            <person name="Fulton R."/>
            <person name="Fronick C."/>
            <person name="O'Laughlin M."/>
            <person name="Godfrey J."/>
            <person name="Miner T."/>
            <person name="Herter B."/>
            <person name="Appelbaum E."/>
            <person name="Cordes M."/>
            <person name="Lek S."/>
            <person name="Wollam A."/>
            <person name="Pepin K.H."/>
            <person name="Palsikar V.B."/>
            <person name="Mitreva M."/>
            <person name="Wilson R.K."/>
        </authorList>
    </citation>
    <scope>NUCLEOTIDE SEQUENCE [LARGE SCALE GENOMIC DNA]</scope>
    <source>
        <strain evidence="8 9">ATCC 27760</strain>
    </source>
</reference>
<accession>U2KE37</accession>
<dbReference type="InterPro" id="IPR022790">
    <property type="entry name" value="GH26_dom"/>
</dbReference>
<keyword evidence="9" id="KW-1185">Reference proteome</keyword>
<feature type="domain" description="Dockerin" evidence="7">
    <location>
        <begin position="618"/>
        <end position="680"/>
    </location>
</feature>
<feature type="active site" description="Proton donor" evidence="4">
    <location>
        <position position="449"/>
    </location>
</feature>
<dbReference type="PRINTS" id="PR00739">
    <property type="entry name" value="GLHYDRLASE26"/>
</dbReference>
<evidence type="ECO:0000259" key="7">
    <source>
        <dbReference type="PROSITE" id="PS51766"/>
    </source>
</evidence>
<dbReference type="SUPFAM" id="SSF49785">
    <property type="entry name" value="Galactose-binding domain-like"/>
    <property type="match status" value="1"/>
</dbReference>
<dbReference type="InterPro" id="IPR008979">
    <property type="entry name" value="Galactose-bd-like_sf"/>
</dbReference>
<dbReference type="PANTHER" id="PTHR40079:SF4">
    <property type="entry name" value="GH26 DOMAIN-CONTAINING PROTEIN-RELATED"/>
    <property type="match status" value="1"/>
</dbReference>
<keyword evidence="5" id="KW-0812">Transmembrane</keyword>
<dbReference type="Pfam" id="PF00404">
    <property type="entry name" value="Dockerin_1"/>
    <property type="match status" value="1"/>
</dbReference>
<dbReference type="AlphaFoldDB" id="U2KE37"/>
<keyword evidence="5" id="KW-0472">Membrane</keyword>
<dbReference type="InterPro" id="IPR005084">
    <property type="entry name" value="CBM6"/>
</dbReference>
<dbReference type="Pfam" id="PF16990">
    <property type="entry name" value="CBM_35"/>
    <property type="match status" value="1"/>
</dbReference>
<dbReference type="Gene3D" id="1.10.1330.10">
    <property type="entry name" value="Dockerin domain"/>
    <property type="match status" value="1"/>
</dbReference>
<feature type="domain" description="GH26" evidence="6">
    <location>
        <begin position="281"/>
        <end position="600"/>
    </location>
</feature>
<organism evidence="8 9">
    <name type="scientific">Ruminococcus callidus ATCC 27760</name>
    <dbReference type="NCBI Taxonomy" id="411473"/>
    <lineage>
        <taxon>Bacteria</taxon>
        <taxon>Bacillati</taxon>
        <taxon>Bacillota</taxon>
        <taxon>Clostridia</taxon>
        <taxon>Eubacteriales</taxon>
        <taxon>Oscillospiraceae</taxon>
        <taxon>Ruminococcus</taxon>
    </lineage>
</organism>
<proteinExistence type="inferred from homology"/>
<dbReference type="InterPro" id="IPR002105">
    <property type="entry name" value="Dockerin_1_rpt"/>
</dbReference>
<protein>
    <submittedName>
        <fullName evidence="8">Mannan endo-1,4-beta-mannosidase domain protein</fullName>
    </submittedName>
</protein>
<dbReference type="GO" id="GO:0006080">
    <property type="term" value="P:substituted mannan metabolic process"/>
    <property type="evidence" value="ECO:0007669"/>
    <property type="project" value="InterPro"/>
</dbReference>
<dbReference type="PROSITE" id="PS51766">
    <property type="entry name" value="DOCKERIN"/>
    <property type="match status" value="1"/>
</dbReference>
<keyword evidence="5" id="KW-1133">Transmembrane helix</keyword>
<evidence type="ECO:0000256" key="5">
    <source>
        <dbReference type="SAM" id="Phobius"/>
    </source>
</evidence>
<dbReference type="SUPFAM" id="SSF51445">
    <property type="entry name" value="(Trans)glycosidases"/>
    <property type="match status" value="1"/>
</dbReference>
<keyword evidence="2 4" id="KW-0378">Hydrolase</keyword>
<dbReference type="PATRIC" id="fig|411473.3.peg.678"/>
<evidence type="ECO:0000259" key="6">
    <source>
        <dbReference type="PROSITE" id="PS51764"/>
    </source>
</evidence>
<dbReference type="HOGENOM" id="CLU_016930_1_0_9"/>
<dbReference type="Gene3D" id="3.20.20.80">
    <property type="entry name" value="Glycosidases"/>
    <property type="match status" value="1"/>
</dbReference>
<evidence type="ECO:0000313" key="9">
    <source>
        <dbReference type="Proteomes" id="UP000016662"/>
    </source>
</evidence>
<comment type="caution">
    <text evidence="8">The sequence shown here is derived from an EMBL/GenBank/DDBJ whole genome shotgun (WGS) entry which is preliminary data.</text>
</comment>
<comment type="similarity">
    <text evidence="1 4">Belongs to the glycosyl hydrolase 26 family.</text>
</comment>
<dbReference type="CDD" id="cd04086">
    <property type="entry name" value="CBM35_mannanase-like"/>
    <property type="match status" value="1"/>
</dbReference>